<protein>
    <recommendedName>
        <fullName evidence="5">Lipid-binding serum glycoprotein N-terminal domain-containing protein</fullName>
    </recommendedName>
</protein>
<accession>A0A813QTM8</accession>
<gene>
    <name evidence="3" type="ORF">EDS130_LOCUS14419</name>
    <name evidence="2" type="ORF">XAT740_LOCUS1556</name>
</gene>
<feature type="signal peptide" evidence="1">
    <location>
        <begin position="1"/>
        <end position="27"/>
    </location>
</feature>
<dbReference type="Proteomes" id="UP000663852">
    <property type="component" value="Unassembled WGS sequence"/>
</dbReference>
<comment type="caution">
    <text evidence="2">The sequence shown here is derived from an EMBL/GenBank/DDBJ whole genome shotgun (WGS) entry which is preliminary data.</text>
</comment>
<keyword evidence="1" id="KW-0732">Signal</keyword>
<dbReference type="OrthoDB" id="10047217at2759"/>
<evidence type="ECO:0000313" key="3">
    <source>
        <dbReference type="EMBL" id="CAF0991548.1"/>
    </source>
</evidence>
<evidence type="ECO:0008006" key="5">
    <source>
        <dbReference type="Google" id="ProtNLM"/>
    </source>
</evidence>
<dbReference type="AlphaFoldDB" id="A0A813QTM8"/>
<dbReference type="Proteomes" id="UP000663828">
    <property type="component" value="Unassembled WGS sequence"/>
</dbReference>
<dbReference type="EMBL" id="CAJNOJ010000058">
    <property type="protein sequence ID" value="CAF0991548.1"/>
    <property type="molecule type" value="Genomic_DNA"/>
</dbReference>
<feature type="chain" id="PRO_5036409223" description="Lipid-binding serum glycoprotein N-terminal domain-containing protein" evidence="1">
    <location>
        <begin position="28"/>
        <end position="450"/>
    </location>
</feature>
<evidence type="ECO:0000256" key="1">
    <source>
        <dbReference type="SAM" id="SignalP"/>
    </source>
</evidence>
<organism evidence="2 4">
    <name type="scientific">Adineta ricciae</name>
    <name type="common">Rotifer</name>
    <dbReference type="NCBI Taxonomy" id="249248"/>
    <lineage>
        <taxon>Eukaryota</taxon>
        <taxon>Metazoa</taxon>
        <taxon>Spiralia</taxon>
        <taxon>Gnathifera</taxon>
        <taxon>Rotifera</taxon>
        <taxon>Eurotatoria</taxon>
        <taxon>Bdelloidea</taxon>
        <taxon>Adinetida</taxon>
        <taxon>Adinetidae</taxon>
        <taxon>Adineta</taxon>
    </lineage>
</organism>
<evidence type="ECO:0000313" key="4">
    <source>
        <dbReference type="Proteomes" id="UP000663828"/>
    </source>
</evidence>
<keyword evidence="4" id="KW-1185">Reference proteome</keyword>
<sequence>MLETISNPNISIMLMLTLLLFAITVAGQSESDTSTVDYTNYQTSSTDNCTGSTSICTGELPFNITNPPDVWLDATVDVPLIELRVDNIQARLNLDARVASLVNLTAGVSVGISSVQIKIAGVHAQVQLAVKFDKIVDIVNRTLESIDLNPLLARTIKGVQNTTYLFCTVLYFIYTSSLVLAQTNNSSCPTNRNSTCTALPFNTSNPPDVWLHVPDLSVQEISIVVEDIKAHVSLSANVAGLVSLNAGVDVSIDKVNLTITGVRAQVQLAVYLDNVATIITRTMASLDLNPLLTSVIDGVFQTVNNFLGRLTQNGQLINQIIDSAGKIVNQVLGTAGEVLSSVVVGDYQQNMTFTGVTQTLDNGNVIKQYSYPPPAGSSQTDKILVNVLTDASGKVLSATVVNPPTIPTTTSSTLTSTNAAASTMTSTRTVSTMTTATITTTSSTSPAVGN</sequence>
<proteinExistence type="predicted"/>
<evidence type="ECO:0000313" key="2">
    <source>
        <dbReference type="EMBL" id="CAF0773075.1"/>
    </source>
</evidence>
<name>A0A813QTM8_ADIRI</name>
<reference evidence="2" key="1">
    <citation type="submission" date="2021-02" db="EMBL/GenBank/DDBJ databases">
        <authorList>
            <person name="Nowell W R."/>
        </authorList>
    </citation>
    <scope>NUCLEOTIDE SEQUENCE</scope>
</reference>
<dbReference type="EMBL" id="CAJNOR010000049">
    <property type="protein sequence ID" value="CAF0773075.1"/>
    <property type="molecule type" value="Genomic_DNA"/>
</dbReference>